<dbReference type="InterPro" id="IPR025452">
    <property type="entry name" value="DUF4218"/>
</dbReference>
<dbReference type="PANTHER" id="PTHR10775">
    <property type="entry name" value="OS08G0208400 PROTEIN"/>
    <property type="match status" value="1"/>
</dbReference>
<dbReference type="FunFam" id="1.10.510.10:FF:000095">
    <property type="entry name" value="protein STRUBBELIG-RECEPTOR FAMILY 8"/>
    <property type="match status" value="1"/>
</dbReference>
<dbReference type="PROSITE" id="PS50011">
    <property type="entry name" value="PROTEIN_KINASE_DOM"/>
    <property type="match status" value="1"/>
</dbReference>
<evidence type="ECO:0000256" key="1">
    <source>
        <dbReference type="SAM" id="MobiDB-lite"/>
    </source>
</evidence>
<keyword evidence="4" id="KW-1185">Reference proteome</keyword>
<feature type="region of interest" description="Disordered" evidence="1">
    <location>
        <begin position="985"/>
        <end position="1028"/>
    </location>
</feature>
<reference evidence="3 4" key="1">
    <citation type="journal article" date="2022" name="G3 (Bethesda)">
        <title>Whole-genome sequence and methylome profiling of the almond [Prunus dulcis (Mill.) D.A. Webb] cultivar 'Nonpareil'.</title>
        <authorList>
            <person name="D'Amico-Willman K.M."/>
            <person name="Ouma W.Z."/>
            <person name="Meulia T."/>
            <person name="Sideli G.M."/>
            <person name="Gradziel T.M."/>
            <person name="Fresnedo-Ramirez J."/>
        </authorList>
    </citation>
    <scope>NUCLEOTIDE SEQUENCE [LARGE SCALE GENOMIC DNA]</scope>
    <source>
        <strain evidence="3">Clone GOH B32 T37-40</strain>
    </source>
</reference>
<dbReference type="GO" id="GO:0016020">
    <property type="term" value="C:membrane"/>
    <property type="evidence" value="ECO:0007669"/>
    <property type="project" value="UniProtKB-SubCell"/>
</dbReference>
<dbReference type="Pfam" id="PF13960">
    <property type="entry name" value="DUF4218"/>
    <property type="match status" value="1"/>
</dbReference>
<dbReference type="SMART" id="SM00220">
    <property type="entry name" value="S_TKc"/>
    <property type="match status" value="1"/>
</dbReference>
<dbReference type="PANTHER" id="PTHR10775:SF185">
    <property type="entry name" value="OS08G0208400 PROTEIN"/>
    <property type="match status" value="1"/>
</dbReference>
<dbReference type="InterPro" id="IPR029480">
    <property type="entry name" value="Transpos_assoc"/>
</dbReference>
<dbReference type="InterPro" id="IPR011009">
    <property type="entry name" value="Kinase-like_dom_sf"/>
</dbReference>
<dbReference type="InterPro" id="IPR008271">
    <property type="entry name" value="Ser/Thr_kinase_AS"/>
</dbReference>
<dbReference type="Pfam" id="PF07714">
    <property type="entry name" value="PK_Tyr_Ser-Thr"/>
    <property type="match status" value="1"/>
</dbReference>
<dbReference type="EMBL" id="JAJFAZ020000003">
    <property type="protein sequence ID" value="KAI5336924.1"/>
    <property type="molecule type" value="Genomic_DNA"/>
</dbReference>
<dbReference type="SUPFAM" id="SSF56112">
    <property type="entry name" value="Protein kinase-like (PK-like)"/>
    <property type="match status" value="1"/>
</dbReference>
<feature type="compositionally biased region" description="Low complexity" evidence="1">
    <location>
        <begin position="1013"/>
        <end position="1027"/>
    </location>
</feature>
<dbReference type="InterPro" id="IPR000719">
    <property type="entry name" value="Prot_kinase_dom"/>
</dbReference>
<dbReference type="Pfam" id="PF13963">
    <property type="entry name" value="Transpos_assoc"/>
    <property type="match status" value="1"/>
</dbReference>
<evidence type="ECO:0000259" key="2">
    <source>
        <dbReference type="PROSITE" id="PS50011"/>
    </source>
</evidence>
<protein>
    <recommendedName>
        <fullName evidence="2">Protein kinase domain-containing protein</fullName>
    </recommendedName>
</protein>
<evidence type="ECO:0000313" key="4">
    <source>
        <dbReference type="Proteomes" id="UP001054821"/>
    </source>
</evidence>
<comment type="caution">
    <text evidence="3">The sequence shown here is derived from an EMBL/GenBank/DDBJ whole genome shotgun (WGS) entry which is preliminary data.</text>
</comment>
<dbReference type="Gene3D" id="1.10.510.10">
    <property type="entry name" value="Transferase(Phosphotransferase) domain 1"/>
    <property type="match status" value="1"/>
</dbReference>
<dbReference type="GO" id="GO:0005524">
    <property type="term" value="F:ATP binding"/>
    <property type="evidence" value="ECO:0007669"/>
    <property type="project" value="InterPro"/>
</dbReference>
<feature type="compositionally biased region" description="Low complexity" evidence="1">
    <location>
        <begin position="985"/>
        <end position="1003"/>
    </location>
</feature>
<dbReference type="InterPro" id="IPR004242">
    <property type="entry name" value="Transposase_21"/>
</dbReference>
<name>A0AAD4Z8Y4_PRUDU</name>
<accession>A0AAD4Z8Y4</accession>
<proteinExistence type="predicted"/>
<dbReference type="Pfam" id="PF02992">
    <property type="entry name" value="Transposase_21"/>
    <property type="match status" value="1"/>
</dbReference>
<organism evidence="3 4">
    <name type="scientific">Prunus dulcis</name>
    <name type="common">Almond</name>
    <name type="synonym">Amygdalus dulcis</name>
    <dbReference type="NCBI Taxonomy" id="3755"/>
    <lineage>
        <taxon>Eukaryota</taxon>
        <taxon>Viridiplantae</taxon>
        <taxon>Streptophyta</taxon>
        <taxon>Embryophyta</taxon>
        <taxon>Tracheophyta</taxon>
        <taxon>Spermatophyta</taxon>
        <taxon>Magnoliopsida</taxon>
        <taxon>eudicotyledons</taxon>
        <taxon>Gunneridae</taxon>
        <taxon>Pentapetalae</taxon>
        <taxon>rosids</taxon>
        <taxon>fabids</taxon>
        <taxon>Rosales</taxon>
        <taxon>Rosaceae</taxon>
        <taxon>Amygdaloideae</taxon>
        <taxon>Amygdaleae</taxon>
        <taxon>Prunus</taxon>
    </lineage>
</organism>
<dbReference type="GO" id="GO:0004672">
    <property type="term" value="F:protein kinase activity"/>
    <property type="evidence" value="ECO:0007669"/>
    <property type="project" value="InterPro"/>
</dbReference>
<dbReference type="PROSITE" id="PS00108">
    <property type="entry name" value="PROTEIN_KINASE_ST"/>
    <property type="match status" value="1"/>
</dbReference>
<gene>
    <name evidence="3" type="ORF">L3X38_016193</name>
</gene>
<dbReference type="Proteomes" id="UP001054821">
    <property type="component" value="Chromosome 3"/>
</dbReference>
<feature type="domain" description="Protein kinase" evidence="2">
    <location>
        <begin position="1014"/>
        <end position="1284"/>
    </location>
</feature>
<evidence type="ECO:0000313" key="3">
    <source>
        <dbReference type="EMBL" id="KAI5336924.1"/>
    </source>
</evidence>
<dbReference type="InterPro" id="IPR001245">
    <property type="entry name" value="Ser-Thr/Tyr_kinase_cat_dom"/>
</dbReference>
<sequence length="1349" mass="153522">MSRRWIQNLNRCADEYLDGIEDFIEFARRHNPGATRIRCPCRRCNNTLFESIETVGFHLVRNGMIETYSIWNLHGEQVDHASSSNAPRVDNVEPIVDPNDQVMGIIQDAFPFASTNINQEGEDDVPTPIDSAEFEQYEKLLKNANQELYPGCESFSVLTAIVELMHGKIKYRMSNLCFDYFLGVFKRMLPTDNCLPKDHKHAQKVLHGLGLGYEKIHACKNNCMLFYKEHETLYTCPICNESRFKMTSQNRTTKIPQKVMRYLPLKPRLQRLYMSMHTATDMRWHKEKRVNDDVMRHPADGEAWKEFDRTFPEFAADPRNVRLGLATDGFNPYGVLNQHHSTWPIFAFPYNLPPWKCMKKEYMMMTVLITEDPGRSIDVYLRPLVDELKDLWTNGVRTYDKSTGRMFTLRAAVMWTVNDFPAYAMVSGWSTKGYMACPVCKEDVTSGWHAGKVCYLGHRRWLPWDHEWREKDKEFDGNTERRLRPREWSGDEILEQLNRLDFAPFGKTVSRTRPSTHLNWTHKPMFFELPYWSKLKLRHNLDVMHVEKNVFDTLVGTILDIEGKTKDTIKARLDLERMGIRRGLWMNRDSDKARRDLAFFCMKPNDKKEFLKFVSSVKFPDGYASNIARCVNVDGGKFTGLKSHDCHVFMQRLLPVGIRHLLPEDVVKPIMLLSRFFSQLTAKTLRRTDMFQLRHDIVQVLCKFEMIFPPAFFTSMIHVMVHLPEEALLAGPVNYRWMYPIERLLGELKKSVRNRAKPEGSIIEAWVQYESLTFCGIVCATTWFSSRNPSDSSRHYTDSSRNFLFVAQVSLKPICATRIARRICVRRAKSHKSAETTRAFFFPIFGLLLRHLISLRRRLRPLSPFVPQPPPCRHLRYNPSVAAPLPRRRPPASVYPEFSPPISLSSGRHFGHLSYDFSTTFCALADVGLWVPEQSPEQSPVCHGRMSDLIRRGRSMTTAPSSDPPAQSASAATAPAMLDHVVVGPGASQVPASSSSSVAQPPSARRRHRPTDTIDTTSTDGTGASGSQPVMSWTSNQLLFLLAGFTLNLTLLVHSQDDQSDCGLQTDSGYSEKLTGINYISDATFIDTGERETMALVYEYVANGNLQHHLSADVSQEVLTWKERLEIAVDIAGGLEYLHNGCKPPIVHRDIKTSNILLNEKLQAKIADFGLSNVLSTESATHVSTAAKGTFGYLDPQYCSTGQLHKKNDVYSFGIVLLELITGRAAITRDEEDVPIHICQWMCPKFESMEIESIVDSRLQGSYLNSSARKAIEIAMAFASSTAIQRPDITVVHNDLKECLEIEMPFEITEIVESDDASSSSSVTVTSHIESQTNTSNLGMLHEISNSLH</sequence>